<dbReference type="SUPFAM" id="SSF53474">
    <property type="entry name" value="alpha/beta-Hydrolases"/>
    <property type="match status" value="1"/>
</dbReference>
<dbReference type="PANTHER" id="PTHR43689">
    <property type="entry name" value="HYDROLASE"/>
    <property type="match status" value="1"/>
</dbReference>
<gene>
    <name evidence="2" type="ORF">HUT08_32540</name>
</gene>
<dbReference type="Pfam" id="PF00561">
    <property type="entry name" value="Abhydrolase_1"/>
    <property type="match status" value="1"/>
</dbReference>
<dbReference type="RefSeq" id="WP_176165201.1">
    <property type="nucleotide sequence ID" value="NZ_CP054929.1"/>
</dbReference>
<keyword evidence="2" id="KW-0378">Hydrolase</keyword>
<reference evidence="2 3" key="1">
    <citation type="submission" date="2020-06" db="EMBL/GenBank/DDBJ databases">
        <title>Genome mining for natural products.</title>
        <authorList>
            <person name="Zhang B."/>
            <person name="Shi J."/>
            <person name="Ge H."/>
        </authorList>
    </citation>
    <scope>NUCLEOTIDE SEQUENCE [LARGE SCALE GENOMIC DNA]</scope>
    <source>
        <strain evidence="2 3">NA00687</strain>
    </source>
</reference>
<protein>
    <submittedName>
        <fullName evidence="2">Alpha/beta fold hydrolase</fullName>
    </submittedName>
</protein>
<dbReference type="Proteomes" id="UP000509303">
    <property type="component" value="Chromosome"/>
</dbReference>
<evidence type="ECO:0000259" key="1">
    <source>
        <dbReference type="Pfam" id="PF00561"/>
    </source>
</evidence>
<dbReference type="GO" id="GO:0016787">
    <property type="term" value="F:hydrolase activity"/>
    <property type="evidence" value="ECO:0007669"/>
    <property type="project" value="UniProtKB-KW"/>
</dbReference>
<proteinExistence type="predicted"/>
<dbReference type="EMBL" id="CP054929">
    <property type="protein sequence ID" value="QKW53495.1"/>
    <property type="molecule type" value="Genomic_DNA"/>
</dbReference>
<keyword evidence="3" id="KW-1185">Reference proteome</keyword>
<dbReference type="InterPro" id="IPR029058">
    <property type="entry name" value="AB_hydrolase_fold"/>
</dbReference>
<feature type="domain" description="AB hydrolase-1" evidence="1">
    <location>
        <begin position="34"/>
        <end position="273"/>
    </location>
</feature>
<sequence length="301" mass="32327">MHQTTITPPRAVEEHWITVDGTSTRYLESGKGSPVLLLHGEGGVADEWHPLLQRLATSNRLIAVDLPGYGYTEPIPNVDNAALAAFSWNFVHAMGLRQVAVIGHSLGGAVAVHMVKQQPDRVRSLVLISSSGMGRAINPGMVVLAATPLGDLTTWLIPRLPFGPEVLVTSMALLGSRRTWRLSRRWWASQVKAVSTPGALATTLRSHRAAVGPLGQRQVLLGQLRDLSTPTLVIWGVGDLLVPAWQAIAARRSLRHGQLKLVPFANHLVVMEAADEVAGAVRPFLARTGNALAGLEGGVER</sequence>
<dbReference type="PRINTS" id="PR00111">
    <property type="entry name" value="ABHYDROLASE"/>
</dbReference>
<organism evidence="2 3">
    <name type="scientific">Streptomyces buecherae</name>
    <dbReference type="NCBI Taxonomy" id="2763006"/>
    <lineage>
        <taxon>Bacteria</taxon>
        <taxon>Bacillati</taxon>
        <taxon>Actinomycetota</taxon>
        <taxon>Actinomycetes</taxon>
        <taxon>Kitasatosporales</taxon>
        <taxon>Streptomycetaceae</taxon>
        <taxon>Streptomyces</taxon>
    </lineage>
</organism>
<evidence type="ECO:0000313" key="3">
    <source>
        <dbReference type="Proteomes" id="UP000509303"/>
    </source>
</evidence>
<name>A0A7H8NG85_9ACTN</name>
<dbReference type="PANTHER" id="PTHR43689:SF8">
    <property type="entry name" value="ALPHA_BETA-HYDROLASES SUPERFAMILY PROTEIN"/>
    <property type="match status" value="1"/>
</dbReference>
<dbReference type="AlphaFoldDB" id="A0A7H8NG85"/>
<evidence type="ECO:0000313" key="2">
    <source>
        <dbReference type="EMBL" id="QKW53495.1"/>
    </source>
</evidence>
<accession>A0A7H8NG85</accession>
<dbReference type="InterPro" id="IPR000073">
    <property type="entry name" value="AB_hydrolase_1"/>
</dbReference>
<dbReference type="Gene3D" id="3.40.50.1820">
    <property type="entry name" value="alpha/beta hydrolase"/>
    <property type="match status" value="1"/>
</dbReference>